<dbReference type="InterPro" id="IPR038765">
    <property type="entry name" value="Papain-like_cys_pep_sf"/>
</dbReference>
<name>A0A837GAL7_9VIBR</name>
<dbReference type="InterPro" id="IPR040409">
    <property type="entry name" value="PCS-like"/>
</dbReference>
<dbReference type="AlphaFoldDB" id="A0A837GAL7"/>
<protein>
    <submittedName>
        <fullName evidence="1">Phytochelatin synthase</fullName>
    </submittedName>
</protein>
<proteinExistence type="predicted"/>
<dbReference type="InterPro" id="IPR038156">
    <property type="entry name" value="PCS_N_sf"/>
</dbReference>
<dbReference type="EMBL" id="JXXR01000001">
    <property type="protein sequence ID" value="KJY77688.1"/>
    <property type="molecule type" value="Genomic_DNA"/>
</dbReference>
<dbReference type="GO" id="GO:0016756">
    <property type="term" value="F:glutathione gamma-glutamylcysteinyltransferase activity"/>
    <property type="evidence" value="ECO:0007669"/>
    <property type="project" value="InterPro"/>
</dbReference>
<dbReference type="SUPFAM" id="SSF54001">
    <property type="entry name" value="Cysteine proteinases"/>
    <property type="match status" value="1"/>
</dbReference>
<comment type="caution">
    <text evidence="1">The sequence shown here is derived from an EMBL/GenBank/DDBJ whole genome shotgun (WGS) entry which is preliminary data.</text>
</comment>
<sequence length="268" mass="29953">MKHSIKWSLAALIISCSFNALAAKIVYWDDVESFERLVSSENKTDFARLSVYYQPQENKMFCGVASAAMVLNALRVDRTPEQIPLDSSQFSTLESGYLPNGGGNVEHSDKSYVSWSPLFHRYTQNTVLIHSPKSRIEILGKPAKGSQFNDYGLQLSQFVDLVKSNGAKVVSYELQNIDDIDTINANMVTALSQPEHYLVVNYARKGVEQKGGGHYAPVAAYDGDSDSFLILDPNNADYLWHWVDATSMIKAMNTIDVDRYRGYAIISD</sequence>
<dbReference type="GO" id="GO:0046872">
    <property type="term" value="F:metal ion binding"/>
    <property type="evidence" value="ECO:0007669"/>
    <property type="project" value="InterPro"/>
</dbReference>
<evidence type="ECO:0000313" key="1">
    <source>
        <dbReference type="EMBL" id="KJY77688.1"/>
    </source>
</evidence>
<dbReference type="Gene3D" id="3.90.70.30">
    <property type="entry name" value="Phytochelatin synthase, N-terminal domain"/>
    <property type="match status" value="1"/>
</dbReference>
<dbReference type="RefSeq" id="WP_045984716.1">
    <property type="nucleotide sequence ID" value="NZ_CP063051.1"/>
</dbReference>
<dbReference type="Pfam" id="PF05023">
    <property type="entry name" value="Phytochelatin"/>
    <property type="match status" value="2"/>
</dbReference>
<gene>
    <name evidence="1" type="ORF">TW71_01260</name>
</gene>
<dbReference type="PANTHER" id="PTHR33447">
    <property type="entry name" value="GLUTATHIONE GAMMA-GLUTAMYLCYSTEINYLTRANSFERASE"/>
    <property type="match status" value="1"/>
</dbReference>
<dbReference type="PANTHER" id="PTHR33447:SF20">
    <property type="entry name" value="GLUTATHIONE GAMMA-GLUTAMYLCYSTEINYLTRANSFERASE"/>
    <property type="match status" value="1"/>
</dbReference>
<organism evidence="1">
    <name type="scientific">Vibrio coralliilyticus</name>
    <dbReference type="NCBI Taxonomy" id="190893"/>
    <lineage>
        <taxon>Bacteria</taxon>
        <taxon>Pseudomonadati</taxon>
        <taxon>Pseudomonadota</taxon>
        <taxon>Gammaproteobacteria</taxon>
        <taxon>Vibrionales</taxon>
        <taxon>Vibrionaceae</taxon>
        <taxon>Vibrio</taxon>
    </lineage>
</organism>
<dbReference type="GO" id="GO:0046938">
    <property type="term" value="P:phytochelatin biosynthetic process"/>
    <property type="evidence" value="ECO:0007669"/>
    <property type="project" value="InterPro"/>
</dbReference>
<accession>A0A837GAL7</accession>
<dbReference type="GO" id="GO:0010038">
    <property type="term" value="P:response to metal ion"/>
    <property type="evidence" value="ECO:0007669"/>
    <property type="project" value="InterPro"/>
</dbReference>
<dbReference type="InterPro" id="IPR007719">
    <property type="entry name" value="PCS_N"/>
</dbReference>
<reference evidence="1" key="1">
    <citation type="journal article" date="2015" name="BMC Genomics">
        <title>Genome mining reveals unlocked bioactive potential of marine Gram-negative bacteria.</title>
        <authorList>
            <person name="Machado H."/>
            <person name="Sonnenschein E.C."/>
            <person name="Melchiorsen J."/>
            <person name="Gram L."/>
        </authorList>
    </citation>
    <scope>NUCLEOTIDE SEQUENCE</scope>
    <source>
        <strain evidence="1">S2052</strain>
    </source>
</reference>
<dbReference type="PROSITE" id="PS51443">
    <property type="entry name" value="PCS"/>
    <property type="match status" value="1"/>
</dbReference>